<evidence type="ECO:0000313" key="12">
    <source>
        <dbReference type="EMBL" id="EMD33260.1"/>
    </source>
</evidence>
<dbReference type="Pfam" id="PF10287">
    <property type="entry name" value="YJL171C_Tos1_C"/>
    <property type="match status" value="1"/>
</dbReference>
<evidence type="ECO:0000256" key="6">
    <source>
        <dbReference type="ARBA" id="ARBA00023295"/>
    </source>
</evidence>
<dbReference type="Proteomes" id="UP000016930">
    <property type="component" value="Unassembled WGS sequence"/>
</dbReference>
<feature type="domain" description="Cell wall protein YJL171C/Tos1 C-terminal" evidence="10">
    <location>
        <begin position="111"/>
        <end position="265"/>
    </location>
</feature>
<dbReference type="OrthoDB" id="118256at2759"/>
<feature type="region of interest" description="Disordered" evidence="8">
    <location>
        <begin position="284"/>
        <end position="316"/>
    </location>
</feature>
<evidence type="ECO:0000256" key="9">
    <source>
        <dbReference type="SAM" id="SignalP"/>
    </source>
</evidence>
<evidence type="ECO:0000259" key="10">
    <source>
        <dbReference type="Pfam" id="PF10287"/>
    </source>
</evidence>
<dbReference type="PANTHER" id="PTHR31737:SF2">
    <property type="entry name" value="PROTEIN TOS1"/>
    <property type="match status" value="1"/>
</dbReference>
<dbReference type="InterPro" id="IPR018805">
    <property type="entry name" value="YJL171C/Tos1_C"/>
</dbReference>
<dbReference type="InterPro" id="IPR018807">
    <property type="entry name" value="YJL171C/Tos1_N"/>
</dbReference>
<feature type="region of interest" description="Disordered" evidence="8">
    <location>
        <begin position="335"/>
        <end position="355"/>
    </location>
</feature>
<keyword evidence="4 9" id="KW-0732">Signal</keyword>
<evidence type="ECO:0000256" key="3">
    <source>
        <dbReference type="ARBA" id="ARBA00012780"/>
    </source>
</evidence>
<evidence type="ECO:0000256" key="4">
    <source>
        <dbReference type="ARBA" id="ARBA00022729"/>
    </source>
</evidence>
<evidence type="ECO:0000256" key="8">
    <source>
        <dbReference type="SAM" id="MobiDB-lite"/>
    </source>
</evidence>
<protein>
    <recommendedName>
        <fullName evidence="3">glucan endo-1,3-beta-D-glucosidase</fullName>
        <ecNumber evidence="3">3.2.1.39</ecNumber>
    </recommendedName>
</protein>
<gene>
    <name evidence="12" type="ORF">CERSUDRAFT_118302</name>
</gene>
<evidence type="ECO:0000256" key="1">
    <source>
        <dbReference type="ARBA" id="ARBA00000382"/>
    </source>
</evidence>
<dbReference type="Pfam" id="PF10290">
    <property type="entry name" value="YJL171C_Tos1_N"/>
    <property type="match status" value="1"/>
</dbReference>
<accession>M2QM64</accession>
<dbReference type="AlphaFoldDB" id="M2QM64"/>
<evidence type="ECO:0000313" key="13">
    <source>
        <dbReference type="Proteomes" id="UP000016930"/>
    </source>
</evidence>
<organism evidence="12 13">
    <name type="scientific">Ceriporiopsis subvermispora (strain B)</name>
    <name type="common">White-rot fungus</name>
    <name type="synonym">Gelatoporia subvermispora</name>
    <dbReference type="NCBI Taxonomy" id="914234"/>
    <lineage>
        <taxon>Eukaryota</taxon>
        <taxon>Fungi</taxon>
        <taxon>Dikarya</taxon>
        <taxon>Basidiomycota</taxon>
        <taxon>Agaricomycotina</taxon>
        <taxon>Agaricomycetes</taxon>
        <taxon>Polyporales</taxon>
        <taxon>Gelatoporiaceae</taxon>
        <taxon>Gelatoporia</taxon>
    </lineage>
</organism>
<dbReference type="GO" id="GO:0071555">
    <property type="term" value="P:cell wall organization"/>
    <property type="evidence" value="ECO:0007669"/>
    <property type="project" value="UniProtKB-KW"/>
</dbReference>
<evidence type="ECO:0000259" key="11">
    <source>
        <dbReference type="Pfam" id="PF10290"/>
    </source>
</evidence>
<keyword evidence="7" id="KW-0961">Cell wall biogenesis/degradation</keyword>
<dbReference type="HOGENOM" id="CLU_735654_0_0_1"/>
<evidence type="ECO:0000256" key="7">
    <source>
        <dbReference type="ARBA" id="ARBA00023316"/>
    </source>
</evidence>
<keyword evidence="13" id="KW-1185">Reference proteome</keyword>
<dbReference type="PANTHER" id="PTHR31737">
    <property type="entry name" value="PROTEIN TOS1"/>
    <property type="match status" value="1"/>
</dbReference>
<dbReference type="EMBL" id="KB445807">
    <property type="protein sequence ID" value="EMD33260.1"/>
    <property type="molecule type" value="Genomic_DNA"/>
</dbReference>
<proteinExistence type="inferred from homology"/>
<comment type="catalytic activity">
    <reaction evidence="1">
        <text>Hydrolysis of (1-&gt;3)-beta-D-glucosidic linkages in (1-&gt;3)-beta-D-glucans.</text>
        <dbReference type="EC" id="3.2.1.39"/>
    </reaction>
</comment>
<dbReference type="EC" id="3.2.1.39" evidence="3"/>
<comment type="similarity">
    <text evidence="2">Belongs to the PGA52 family.</text>
</comment>
<dbReference type="STRING" id="914234.M2QM64"/>
<evidence type="ECO:0000256" key="5">
    <source>
        <dbReference type="ARBA" id="ARBA00022801"/>
    </source>
</evidence>
<feature type="signal peptide" evidence="9">
    <location>
        <begin position="1"/>
        <end position="18"/>
    </location>
</feature>
<keyword evidence="6" id="KW-0326">Glycosidase</keyword>
<name>M2QM64_CERS8</name>
<feature type="chain" id="PRO_5004023746" description="glucan endo-1,3-beta-D-glucosidase" evidence="9">
    <location>
        <begin position="19"/>
        <end position="376"/>
    </location>
</feature>
<reference evidence="12 13" key="1">
    <citation type="journal article" date="2012" name="Proc. Natl. Acad. Sci. U.S.A.">
        <title>Comparative genomics of Ceriporiopsis subvermispora and Phanerochaete chrysosporium provide insight into selective ligninolysis.</title>
        <authorList>
            <person name="Fernandez-Fueyo E."/>
            <person name="Ruiz-Duenas F.J."/>
            <person name="Ferreira P."/>
            <person name="Floudas D."/>
            <person name="Hibbett D.S."/>
            <person name="Canessa P."/>
            <person name="Larrondo L.F."/>
            <person name="James T.Y."/>
            <person name="Seelenfreund D."/>
            <person name="Lobos S."/>
            <person name="Polanco R."/>
            <person name="Tello M."/>
            <person name="Honda Y."/>
            <person name="Watanabe T."/>
            <person name="Watanabe T."/>
            <person name="Ryu J.S."/>
            <person name="Kubicek C.P."/>
            <person name="Schmoll M."/>
            <person name="Gaskell J."/>
            <person name="Hammel K.E."/>
            <person name="St John F.J."/>
            <person name="Vanden Wymelenberg A."/>
            <person name="Sabat G."/>
            <person name="Splinter BonDurant S."/>
            <person name="Syed K."/>
            <person name="Yadav J.S."/>
            <person name="Doddapaneni H."/>
            <person name="Subramanian V."/>
            <person name="Lavin J.L."/>
            <person name="Oguiza J.A."/>
            <person name="Perez G."/>
            <person name="Pisabarro A.G."/>
            <person name="Ramirez L."/>
            <person name="Santoyo F."/>
            <person name="Master E."/>
            <person name="Coutinho P.M."/>
            <person name="Henrissat B."/>
            <person name="Lombard V."/>
            <person name="Magnuson J.K."/>
            <person name="Kuees U."/>
            <person name="Hori C."/>
            <person name="Igarashi K."/>
            <person name="Samejima M."/>
            <person name="Held B.W."/>
            <person name="Barry K.W."/>
            <person name="LaButti K.M."/>
            <person name="Lapidus A."/>
            <person name="Lindquist E.A."/>
            <person name="Lucas S.M."/>
            <person name="Riley R."/>
            <person name="Salamov A.A."/>
            <person name="Hoffmeister D."/>
            <person name="Schwenk D."/>
            <person name="Hadar Y."/>
            <person name="Yarden O."/>
            <person name="de Vries R.P."/>
            <person name="Wiebenga A."/>
            <person name="Stenlid J."/>
            <person name="Eastwood D."/>
            <person name="Grigoriev I.V."/>
            <person name="Berka R.M."/>
            <person name="Blanchette R.A."/>
            <person name="Kersten P."/>
            <person name="Martinez A.T."/>
            <person name="Vicuna R."/>
            <person name="Cullen D."/>
        </authorList>
    </citation>
    <scope>NUCLEOTIDE SEQUENCE [LARGE SCALE GENOMIC DNA]</scope>
    <source>
        <strain evidence="12 13">B</strain>
    </source>
</reference>
<keyword evidence="5" id="KW-0378">Hydrolase</keyword>
<evidence type="ECO:0000256" key="2">
    <source>
        <dbReference type="ARBA" id="ARBA00006055"/>
    </source>
</evidence>
<dbReference type="GO" id="GO:0042973">
    <property type="term" value="F:glucan endo-1,3-beta-D-glucosidase activity"/>
    <property type="evidence" value="ECO:0007669"/>
    <property type="project" value="UniProtKB-EC"/>
</dbReference>
<feature type="domain" description="Cell wall protein YJL171C/Tos1 N-terminal" evidence="11">
    <location>
        <begin position="36"/>
        <end position="104"/>
    </location>
</feature>
<sequence>MLSLSLVAASTLFAGARAQITPNNLVPASTSGSLSALKYTHVGGTGSYMQVTDIIPGEWPSCTVNPSCIQQEKQISGNLAPFDEEMTIVFQGPMNIHNIAVYQPANTSAATWKQTSSFTSGQAPTNLVFMNNDGGGASGEWSICAGASQSYANGTWNGAAASANEQVYNGFLDENSQINIMTAETCQDSPCDGFSRGTANHGWGDSKMFVMTFDMPPSSTPSKTPAIWGLNAQVVRSAQYGCNCRGMGSPGGCGELDILENLNARDRLGEQQLLRPPARLGRHIRGHPRRADGPDPHPAPLGLGLHPDRGHPQHHRRVPQLPLHARLVRHEHAPLGAPPLVHGRTPPSPRPLSPCSTCARHVASARPHTLPRPSFP</sequence>